<dbReference type="InterPro" id="IPR003719">
    <property type="entry name" value="Phenazine_PhzF-like"/>
</dbReference>
<evidence type="ECO:0000313" key="4">
    <source>
        <dbReference type="EMBL" id="SHH46208.1"/>
    </source>
</evidence>
<dbReference type="GO" id="GO:0016853">
    <property type="term" value="F:isomerase activity"/>
    <property type="evidence" value="ECO:0007669"/>
    <property type="project" value="UniProtKB-KW"/>
</dbReference>
<evidence type="ECO:0000256" key="2">
    <source>
        <dbReference type="ARBA" id="ARBA00023235"/>
    </source>
</evidence>
<dbReference type="GO" id="GO:0005737">
    <property type="term" value="C:cytoplasm"/>
    <property type="evidence" value="ECO:0007669"/>
    <property type="project" value="TreeGrafter"/>
</dbReference>
<dbReference type="SUPFAM" id="SSF54506">
    <property type="entry name" value="Diaminopimelate epimerase-like"/>
    <property type="match status" value="1"/>
</dbReference>
<sequence>MKIKTFIADAFTDKLFKGNPAAVCILKEAIPEENMIQIAKEFGFSESAFVIQKGPADFSIRYFSPVTEIPLCGHATMASAKVLFSEYPDLDTLTFKTQFGHILELRSNNNQIEMVFPVHETEKSPFPVDIKNAIGIQNIINCEYNKDHNILMVEIESSKQLEELSPDFATLKQIKTTISGVLVTAPSARTGYDFEYRYFWPWSGSNEDPVTGGVQSFLCKYWSVKLDKNILNAFQCSERTGSMQVELKGDQTIIRSNAVIFLAGEMNQPAD</sequence>
<dbReference type="Gene3D" id="3.10.310.10">
    <property type="entry name" value="Diaminopimelate Epimerase, Chain A, domain 1"/>
    <property type="match status" value="2"/>
</dbReference>
<keyword evidence="5" id="KW-1185">Reference proteome</keyword>
<evidence type="ECO:0000256" key="3">
    <source>
        <dbReference type="PIRSR" id="PIRSR016184-1"/>
    </source>
</evidence>
<dbReference type="eggNOG" id="COG0384">
    <property type="taxonomic scope" value="Bacteria"/>
</dbReference>
<dbReference type="NCBIfam" id="TIGR00654">
    <property type="entry name" value="PhzF_family"/>
    <property type="match status" value="1"/>
</dbReference>
<dbReference type="RefSeq" id="WP_073064035.1">
    <property type="nucleotide sequence ID" value="NZ_FQWT01000004.1"/>
</dbReference>
<feature type="active site" evidence="3">
    <location>
        <position position="46"/>
    </location>
</feature>
<protein>
    <submittedName>
        <fullName evidence="4">Phenazine biosynthesis protein PhzF family</fullName>
    </submittedName>
</protein>
<dbReference type="PIRSF" id="PIRSF016184">
    <property type="entry name" value="PhzC_PhzF"/>
    <property type="match status" value="1"/>
</dbReference>
<dbReference type="PANTHER" id="PTHR13774:SF17">
    <property type="entry name" value="PHENAZINE BIOSYNTHESIS-LIKE DOMAIN-CONTAINING PROTEIN"/>
    <property type="match status" value="1"/>
</dbReference>
<dbReference type="Proteomes" id="UP000184047">
    <property type="component" value="Unassembled WGS sequence"/>
</dbReference>
<evidence type="ECO:0000313" key="5">
    <source>
        <dbReference type="Proteomes" id="UP000184047"/>
    </source>
</evidence>
<dbReference type="EMBL" id="FQWT01000004">
    <property type="protein sequence ID" value="SHH46208.1"/>
    <property type="molecule type" value="Genomic_DNA"/>
</dbReference>
<dbReference type="AlphaFoldDB" id="A0A1M5T698"/>
<comment type="similarity">
    <text evidence="1">Belongs to the PhzF family.</text>
</comment>
<gene>
    <name evidence="4" type="ORF">SAMN05421866_2854</name>
</gene>
<proteinExistence type="inferred from homology"/>
<evidence type="ECO:0000256" key="1">
    <source>
        <dbReference type="ARBA" id="ARBA00008270"/>
    </source>
</evidence>
<reference evidence="5" key="1">
    <citation type="submission" date="2016-11" db="EMBL/GenBank/DDBJ databases">
        <authorList>
            <person name="Varghese N."/>
            <person name="Submissions S."/>
        </authorList>
    </citation>
    <scope>NUCLEOTIDE SEQUENCE [LARGE SCALE GENOMIC DNA]</scope>
    <source>
        <strain evidence="5">DSM 19055</strain>
    </source>
</reference>
<accession>A0A1M5T698</accession>
<dbReference type="OrthoDB" id="9788221at2"/>
<dbReference type="PANTHER" id="PTHR13774">
    <property type="entry name" value="PHENAZINE BIOSYNTHESIS PROTEIN"/>
    <property type="match status" value="1"/>
</dbReference>
<name>A0A1M5T698_9FLAO</name>
<organism evidence="4 5">
    <name type="scientific">Chryseobacterium oranimense</name>
    <dbReference type="NCBI Taxonomy" id="421058"/>
    <lineage>
        <taxon>Bacteria</taxon>
        <taxon>Pseudomonadati</taxon>
        <taxon>Bacteroidota</taxon>
        <taxon>Flavobacteriia</taxon>
        <taxon>Flavobacteriales</taxon>
        <taxon>Weeksellaceae</taxon>
        <taxon>Chryseobacterium group</taxon>
        <taxon>Chryseobacterium</taxon>
    </lineage>
</organism>
<dbReference type="Pfam" id="PF02567">
    <property type="entry name" value="PhzC-PhzF"/>
    <property type="match status" value="1"/>
</dbReference>
<keyword evidence="2" id="KW-0413">Isomerase</keyword>